<reference evidence="2 3" key="1">
    <citation type="submission" date="2017-07" db="EMBL/GenBank/DDBJ databases">
        <title>Leptospira spp. isolated from tropical soils.</title>
        <authorList>
            <person name="Thibeaux R."/>
            <person name="Iraola G."/>
            <person name="Ferres I."/>
            <person name="Bierque E."/>
            <person name="Girault D."/>
            <person name="Soupe-Gilbert M.-E."/>
            <person name="Picardeau M."/>
            <person name="Goarant C."/>
        </authorList>
    </citation>
    <scope>NUCLEOTIDE SEQUENCE [LARGE SCALE GENOMIC DNA]</scope>
    <source>
        <strain evidence="2 3">ES4-C-A1</strain>
    </source>
</reference>
<name>A0A2N0A085_9LEPT</name>
<protein>
    <submittedName>
        <fullName evidence="2">Uncharacterized protein</fullName>
    </submittedName>
</protein>
<comment type="caution">
    <text evidence="2">The sequence shown here is derived from an EMBL/GenBank/DDBJ whole genome shotgun (WGS) entry which is preliminary data.</text>
</comment>
<proteinExistence type="predicted"/>
<feature type="compositionally biased region" description="Polar residues" evidence="1">
    <location>
        <begin position="55"/>
        <end position="72"/>
    </location>
</feature>
<dbReference type="Proteomes" id="UP000231843">
    <property type="component" value="Unassembled WGS sequence"/>
</dbReference>
<gene>
    <name evidence="2" type="ORF">CH365_08395</name>
</gene>
<dbReference type="EMBL" id="NPEA01000004">
    <property type="protein sequence ID" value="PJZ77583.1"/>
    <property type="molecule type" value="Genomic_DNA"/>
</dbReference>
<keyword evidence="3" id="KW-1185">Reference proteome</keyword>
<organism evidence="2 3">
    <name type="scientific">Leptospira neocaledonica</name>
    <dbReference type="NCBI Taxonomy" id="2023192"/>
    <lineage>
        <taxon>Bacteria</taxon>
        <taxon>Pseudomonadati</taxon>
        <taxon>Spirochaetota</taxon>
        <taxon>Spirochaetia</taxon>
        <taxon>Leptospirales</taxon>
        <taxon>Leptospiraceae</taxon>
        <taxon>Leptospira</taxon>
    </lineage>
</organism>
<sequence length="72" mass="8323">MILQVRISLKKSQEGFCLAQYSISGRLRAFLFKIPFRFNLAEGNNPFALKETEADSQNFRQREPGQSQKGRE</sequence>
<dbReference type="AlphaFoldDB" id="A0A2N0A085"/>
<feature type="region of interest" description="Disordered" evidence="1">
    <location>
        <begin position="51"/>
        <end position="72"/>
    </location>
</feature>
<accession>A0A2N0A085</accession>
<evidence type="ECO:0000256" key="1">
    <source>
        <dbReference type="SAM" id="MobiDB-lite"/>
    </source>
</evidence>
<evidence type="ECO:0000313" key="2">
    <source>
        <dbReference type="EMBL" id="PJZ77583.1"/>
    </source>
</evidence>
<evidence type="ECO:0000313" key="3">
    <source>
        <dbReference type="Proteomes" id="UP000231843"/>
    </source>
</evidence>